<feature type="compositionally biased region" description="Basic and acidic residues" evidence="1">
    <location>
        <begin position="18"/>
        <end position="27"/>
    </location>
</feature>
<sequence>MRQPPRSASRAKLSASALEDRENQQSIERRMEARHVGSPAECGLPFLRRSLLVGSTVQVSRYVGMSAYMESLEFKVLTS</sequence>
<proteinExistence type="predicted"/>
<accession>A0A229NUW1</accession>
<name>A0A229NUW1_9BACL</name>
<organism evidence="2 3">
    <name type="scientific">Paenibacillus herberti</name>
    <dbReference type="NCBI Taxonomy" id="1619309"/>
    <lineage>
        <taxon>Bacteria</taxon>
        <taxon>Bacillati</taxon>
        <taxon>Bacillota</taxon>
        <taxon>Bacilli</taxon>
        <taxon>Bacillales</taxon>
        <taxon>Paenibacillaceae</taxon>
        <taxon>Paenibacillus</taxon>
    </lineage>
</organism>
<comment type="caution">
    <text evidence="2">The sequence shown here is derived from an EMBL/GenBank/DDBJ whole genome shotgun (WGS) entry which is preliminary data.</text>
</comment>
<gene>
    <name evidence="2" type="ORF">CGZ75_21880</name>
</gene>
<evidence type="ECO:0000313" key="3">
    <source>
        <dbReference type="Proteomes" id="UP000215145"/>
    </source>
</evidence>
<dbReference type="EMBL" id="NMUQ01000003">
    <property type="protein sequence ID" value="OXM13672.1"/>
    <property type="molecule type" value="Genomic_DNA"/>
</dbReference>
<evidence type="ECO:0000256" key="1">
    <source>
        <dbReference type="SAM" id="MobiDB-lite"/>
    </source>
</evidence>
<feature type="region of interest" description="Disordered" evidence="1">
    <location>
        <begin position="1"/>
        <end position="27"/>
    </location>
</feature>
<evidence type="ECO:0000313" key="2">
    <source>
        <dbReference type="EMBL" id="OXM13672.1"/>
    </source>
</evidence>
<dbReference type="Proteomes" id="UP000215145">
    <property type="component" value="Unassembled WGS sequence"/>
</dbReference>
<feature type="compositionally biased region" description="Low complexity" evidence="1">
    <location>
        <begin position="1"/>
        <end position="17"/>
    </location>
</feature>
<dbReference type="AlphaFoldDB" id="A0A229NUW1"/>
<reference evidence="2 3" key="1">
    <citation type="submission" date="2017-07" db="EMBL/GenBank/DDBJ databases">
        <title>Paenibacillus herberti R33 genome sequencing and assembly.</title>
        <authorList>
            <person name="Su W."/>
        </authorList>
    </citation>
    <scope>NUCLEOTIDE SEQUENCE [LARGE SCALE GENOMIC DNA]</scope>
    <source>
        <strain evidence="2 3">R33</strain>
    </source>
</reference>
<protein>
    <submittedName>
        <fullName evidence="2">Uncharacterized protein</fullName>
    </submittedName>
</protein>
<keyword evidence="3" id="KW-1185">Reference proteome</keyword>